<dbReference type="PANTHER" id="PTHR24049:SF22">
    <property type="entry name" value="DROSOPHILA CRUMBS HOMOLOG"/>
    <property type="match status" value="1"/>
</dbReference>
<comment type="similarity">
    <text evidence="2">Belongs to the EGF domain peptide family.</text>
</comment>
<evidence type="ECO:0000256" key="1">
    <source>
        <dbReference type="ARBA" id="ARBA00004613"/>
    </source>
</evidence>
<keyword evidence="6" id="KW-0677">Repeat</keyword>
<evidence type="ECO:0000256" key="9">
    <source>
        <dbReference type="PROSITE-ProRule" id="PRU00076"/>
    </source>
</evidence>
<organism evidence="13 14">
    <name type="scientific">Actinia tenebrosa</name>
    <name type="common">Australian red waratah sea anemone</name>
    <dbReference type="NCBI Taxonomy" id="6105"/>
    <lineage>
        <taxon>Eukaryota</taxon>
        <taxon>Metazoa</taxon>
        <taxon>Cnidaria</taxon>
        <taxon>Anthozoa</taxon>
        <taxon>Hexacorallia</taxon>
        <taxon>Actiniaria</taxon>
        <taxon>Actiniidae</taxon>
        <taxon>Actinia</taxon>
    </lineage>
</organism>
<feature type="signal peptide" evidence="11">
    <location>
        <begin position="1"/>
        <end position="21"/>
    </location>
</feature>
<feature type="disulfide bond" evidence="9">
    <location>
        <begin position="49"/>
        <end position="58"/>
    </location>
</feature>
<dbReference type="GO" id="GO:0005886">
    <property type="term" value="C:plasma membrane"/>
    <property type="evidence" value="ECO:0007669"/>
    <property type="project" value="TreeGrafter"/>
</dbReference>
<feature type="domain" description="EGF-like" evidence="12">
    <location>
        <begin position="61"/>
        <end position="99"/>
    </location>
</feature>
<dbReference type="Proteomes" id="UP000515163">
    <property type="component" value="Unplaced"/>
</dbReference>
<feature type="disulfide bond" evidence="9">
    <location>
        <begin position="127"/>
        <end position="136"/>
    </location>
</feature>
<dbReference type="GeneID" id="116301286"/>
<feature type="disulfide bond" evidence="9">
    <location>
        <begin position="242"/>
        <end position="251"/>
    </location>
</feature>
<dbReference type="SUPFAM" id="SSF57196">
    <property type="entry name" value="EGF/Laminin"/>
    <property type="match status" value="7"/>
</dbReference>
<evidence type="ECO:0000256" key="4">
    <source>
        <dbReference type="ARBA" id="ARBA00022536"/>
    </source>
</evidence>
<dbReference type="InterPro" id="IPR001881">
    <property type="entry name" value="EGF-like_Ca-bd_dom"/>
</dbReference>
<dbReference type="PRINTS" id="PR00010">
    <property type="entry name" value="EGFBLOOD"/>
</dbReference>
<evidence type="ECO:0000313" key="13">
    <source>
        <dbReference type="Proteomes" id="UP000515163"/>
    </source>
</evidence>
<dbReference type="GO" id="GO:0032991">
    <property type="term" value="C:protein-containing complex"/>
    <property type="evidence" value="ECO:0007669"/>
    <property type="project" value="TreeGrafter"/>
</dbReference>
<feature type="disulfide bond" evidence="9">
    <location>
        <begin position="89"/>
        <end position="98"/>
    </location>
</feature>
<dbReference type="GO" id="GO:0005576">
    <property type="term" value="C:extracellular region"/>
    <property type="evidence" value="ECO:0007669"/>
    <property type="project" value="UniProtKB-SubCell"/>
</dbReference>
<dbReference type="RefSeq" id="XP_031566184.1">
    <property type="nucleotide sequence ID" value="XM_031710324.1"/>
</dbReference>
<reference evidence="14" key="1">
    <citation type="submission" date="2025-08" db="UniProtKB">
        <authorList>
            <consortium name="RefSeq"/>
        </authorList>
    </citation>
    <scope>IDENTIFICATION</scope>
</reference>
<dbReference type="SMART" id="SM00181">
    <property type="entry name" value="EGF"/>
    <property type="match status" value="8"/>
</dbReference>
<comment type="caution">
    <text evidence="9">Lacks conserved residue(s) required for the propagation of feature annotation.</text>
</comment>
<evidence type="ECO:0000256" key="2">
    <source>
        <dbReference type="ARBA" id="ARBA00006373"/>
    </source>
</evidence>
<keyword evidence="7 9" id="KW-1015">Disulfide bond</keyword>
<dbReference type="KEGG" id="aten:116301286"/>
<dbReference type="GO" id="GO:0007399">
    <property type="term" value="P:nervous system development"/>
    <property type="evidence" value="ECO:0007669"/>
    <property type="project" value="UniProtKB-ARBA"/>
</dbReference>
<dbReference type="InterPro" id="IPR000742">
    <property type="entry name" value="EGF"/>
</dbReference>
<name>A0A6P8IHJ0_ACTTE</name>
<dbReference type="Pfam" id="PF00008">
    <property type="entry name" value="EGF"/>
    <property type="match status" value="5"/>
</dbReference>
<dbReference type="InterPro" id="IPR051022">
    <property type="entry name" value="Notch_Cell-Fate_Det"/>
</dbReference>
<dbReference type="FunFam" id="2.10.25.10:FF:000045">
    <property type="entry name" value="Slit guidance ligand 2"/>
    <property type="match status" value="1"/>
</dbReference>
<evidence type="ECO:0000313" key="14">
    <source>
        <dbReference type="RefSeq" id="XP_031566184.1"/>
    </source>
</evidence>
<feature type="region of interest" description="Disordered" evidence="10">
    <location>
        <begin position="289"/>
        <end position="312"/>
    </location>
</feature>
<sequence>MTPNFLLFALSVLGSFCLVNATWPPACTINPCKNSGICVPSSVGYYCRCTGSYTGRLCEKAINACLSNPCLGGGTCAVGSYNRHWYCICPSAKTGLRCEQVIHDCSSQPCQNDGSCCENQSGYTCDCKPGFTGNYCETDIDECLSEPCQNGATCVDQVNGYSCTCRVGLEGRHCERKKLGCQSTTCLNGGSCAESNDGMWYCVCPRTYKGIQCEQLVNDCSSHPCQNGGSCCDKGDHYDCTCPDGFSGKHCETKPISPSSPSSVTPSSSGLIVTSTTSYVVTSCFGSTSSSFPSSVSPSPSEPISPSSPSSVTPTSSVCDCVHSHGICRDGTCVCHMSYYGPRCEYEYNLCTVGFCGTTAACSKIQGDLYTCISTYHRPSTTALTSTPFTTIQSTSTIMWIIDHICDISQPCRNNGICIKTGSTHGYRCQCGPGYTGRNCENYLFLTTSIPLSTILPTTTLPHIPQTWNYFTTSFTTSSFRRTSGPQTTILTTPSSSLTTVSSSVVINKRSRRDILKNIENSDVEDKELKRICKLNELKAKKIFNDKQLAKKSWKNLHPGIKAVLIDLVANNDHRRLSGTHAQIKKAVAGNDLMEMSRIMAERNLWKRVPVARFWKRKQMMKKVVKNPWKSLVESQVVC</sequence>
<dbReference type="InterPro" id="IPR000152">
    <property type="entry name" value="EGF-type_Asp/Asn_hydroxyl_site"/>
</dbReference>
<dbReference type="GO" id="GO:0007157">
    <property type="term" value="P:heterophilic cell-cell adhesion via plasma membrane cell adhesion molecules"/>
    <property type="evidence" value="ECO:0007669"/>
    <property type="project" value="TreeGrafter"/>
</dbReference>
<dbReference type="GO" id="GO:0005509">
    <property type="term" value="F:calcium ion binding"/>
    <property type="evidence" value="ECO:0007669"/>
    <property type="project" value="InterPro"/>
</dbReference>
<dbReference type="InParanoid" id="A0A6P8IHJ0"/>
<dbReference type="FunFam" id="2.10.25.10:FF:000575">
    <property type="entry name" value="Crumbs, isoform C"/>
    <property type="match status" value="1"/>
</dbReference>
<dbReference type="PROSITE" id="PS00022">
    <property type="entry name" value="EGF_1"/>
    <property type="match status" value="7"/>
</dbReference>
<feature type="disulfide bond" evidence="9">
    <location>
        <begin position="204"/>
        <end position="213"/>
    </location>
</feature>
<feature type="disulfide bond" evidence="9">
    <location>
        <begin position="431"/>
        <end position="440"/>
    </location>
</feature>
<keyword evidence="5 11" id="KW-0732">Signal</keyword>
<feature type="disulfide bond" evidence="9">
    <location>
        <begin position="70"/>
        <end position="87"/>
    </location>
</feature>
<dbReference type="AlphaFoldDB" id="A0A6P8IHJ0"/>
<feature type="disulfide bond" evidence="9">
    <location>
        <begin position="165"/>
        <end position="174"/>
    </location>
</feature>
<feature type="domain" description="EGF-like" evidence="12">
    <location>
        <begin position="177"/>
        <end position="214"/>
    </location>
</feature>
<dbReference type="SMART" id="SM00179">
    <property type="entry name" value="EGF_CA"/>
    <property type="match status" value="5"/>
</dbReference>
<proteinExistence type="inferred from homology"/>
<evidence type="ECO:0000256" key="7">
    <source>
        <dbReference type="ARBA" id="ARBA00023157"/>
    </source>
</evidence>
<dbReference type="GO" id="GO:0045197">
    <property type="term" value="P:establishment or maintenance of epithelial cell apical/basal polarity"/>
    <property type="evidence" value="ECO:0007669"/>
    <property type="project" value="TreeGrafter"/>
</dbReference>
<feature type="disulfide bond" evidence="9">
    <location>
        <begin position="412"/>
        <end position="429"/>
    </location>
</feature>
<feature type="domain" description="EGF-like" evidence="12">
    <location>
        <begin position="23"/>
        <end position="59"/>
    </location>
</feature>
<dbReference type="PANTHER" id="PTHR24049">
    <property type="entry name" value="CRUMBS FAMILY MEMBER"/>
    <property type="match status" value="1"/>
</dbReference>
<dbReference type="InterPro" id="IPR018097">
    <property type="entry name" value="EGF_Ca-bd_CS"/>
</dbReference>
<dbReference type="FunFam" id="2.10.25.10:FF:000012">
    <property type="entry name" value="Delta-like protein"/>
    <property type="match status" value="1"/>
</dbReference>
<dbReference type="PROSITE" id="PS01186">
    <property type="entry name" value="EGF_2"/>
    <property type="match status" value="3"/>
</dbReference>
<feature type="domain" description="EGF-like" evidence="12">
    <location>
        <begin position="101"/>
        <end position="137"/>
    </location>
</feature>
<keyword evidence="13" id="KW-1185">Reference proteome</keyword>
<accession>A0A6P8IHJ0</accession>
<protein>
    <submittedName>
        <fullName evidence="14">Fibropellin-1-like</fullName>
    </submittedName>
</protein>
<dbReference type="OrthoDB" id="430340at2759"/>
<feature type="domain" description="EGF-like" evidence="12">
    <location>
        <begin position="216"/>
        <end position="252"/>
    </location>
</feature>
<evidence type="ECO:0000256" key="3">
    <source>
        <dbReference type="ARBA" id="ARBA00022525"/>
    </source>
</evidence>
<feature type="chain" id="PRO_5028028499" evidence="11">
    <location>
        <begin position="22"/>
        <end position="639"/>
    </location>
</feature>
<evidence type="ECO:0000256" key="11">
    <source>
        <dbReference type="SAM" id="SignalP"/>
    </source>
</evidence>
<evidence type="ECO:0000256" key="8">
    <source>
        <dbReference type="ARBA" id="ARBA00023180"/>
    </source>
</evidence>
<dbReference type="PROSITE" id="PS01187">
    <property type="entry name" value="EGF_CA"/>
    <property type="match status" value="1"/>
</dbReference>
<dbReference type="CDD" id="cd00054">
    <property type="entry name" value="EGF_CA"/>
    <property type="match status" value="5"/>
</dbReference>
<gene>
    <name evidence="14" type="primary">LOC116301286</name>
</gene>
<evidence type="ECO:0000256" key="6">
    <source>
        <dbReference type="ARBA" id="ARBA00022737"/>
    </source>
</evidence>
<keyword evidence="3" id="KW-0964">Secreted</keyword>
<evidence type="ECO:0000259" key="12">
    <source>
        <dbReference type="PROSITE" id="PS50026"/>
    </source>
</evidence>
<evidence type="ECO:0000256" key="5">
    <source>
        <dbReference type="ARBA" id="ARBA00022729"/>
    </source>
</evidence>
<comment type="subcellular location">
    <subcellularLocation>
        <location evidence="1">Secreted</location>
    </subcellularLocation>
</comment>
<dbReference type="PROSITE" id="PS50026">
    <property type="entry name" value="EGF_3"/>
    <property type="match status" value="7"/>
</dbReference>
<keyword evidence="8" id="KW-0325">Glycoprotein</keyword>
<feature type="domain" description="EGF-like" evidence="12">
    <location>
        <begin position="139"/>
        <end position="175"/>
    </location>
</feature>
<feature type="domain" description="EGF-like" evidence="12">
    <location>
        <begin position="402"/>
        <end position="441"/>
    </location>
</feature>
<dbReference type="PROSITE" id="PS00010">
    <property type="entry name" value="ASX_HYDROXYL"/>
    <property type="match status" value="2"/>
</dbReference>
<dbReference type="Gene3D" id="2.10.25.10">
    <property type="entry name" value="Laminin"/>
    <property type="match status" value="7"/>
</dbReference>
<evidence type="ECO:0000256" key="10">
    <source>
        <dbReference type="SAM" id="MobiDB-lite"/>
    </source>
</evidence>
<keyword evidence="4 9" id="KW-0245">EGF-like domain</keyword>